<dbReference type="AlphaFoldDB" id="A0AAN8GGR7"/>
<protein>
    <recommendedName>
        <fullName evidence="7">HMG box domain-containing protein</fullName>
    </recommendedName>
</protein>
<organism evidence="8 9">
    <name type="scientific">Patella caerulea</name>
    <name type="common">Rayed Mediterranean limpet</name>
    <dbReference type="NCBI Taxonomy" id="87958"/>
    <lineage>
        <taxon>Eukaryota</taxon>
        <taxon>Metazoa</taxon>
        <taxon>Spiralia</taxon>
        <taxon>Lophotrochozoa</taxon>
        <taxon>Mollusca</taxon>
        <taxon>Gastropoda</taxon>
        <taxon>Patellogastropoda</taxon>
        <taxon>Patelloidea</taxon>
        <taxon>Patellidae</taxon>
        <taxon>Patella</taxon>
    </lineage>
</organism>
<feature type="region of interest" description="Disordered" evidence="6">
    <location>
        <begin position="434"/>
        <end position="455"/>
    </location>
</feature>
<dbReference type="Pfam" id="PF09011">
    <property type="entry name" value="HMG_box_2"/>
    <property type="match status" value="2"/>
</dbReference>
<dbReference type="SMART" id="SM00398">
    <property type="entry name" value="HMG"/>
    <property type="match status" value="4"/>
</dbReference>
<dbReference type="SUPFAM" id="SSF47095">
    <property type="entry name" value="HMG-box"/>
    <property type="match status" value="4"/>
</dbReference>
<dbReference type="EMBL" id="JAZGQO010000018">
    <property type="protein sequence ID" value="KAK6167529.1"/>
    <property type="molecule type" value="Genomic_DNA"/>
</dbReference>
<gene>
    <name evidence="8" type="ORF">SNE40_021532</name>
</gene>
<feature type="compositionally biased region" description="Basic and acidic residues" evidence="6">
    <location>
        <begin position="434"/>
        <end position="448"/>
    </location>
</feature>
<feature type="domain" description="HMG box" evidence="7">
    <location>
        <begin position="320"/>
        <end position="387"/>
    </location>
</feature>
<dbReference type="InterPro" id="IPR051762">
    <property type="entry name" value="UBF1"/>
</dbReference>
<sequence length="579" mass="67774">MSANHVESSQEIQAGQLSPNKKRKHKYIESGTDTNLSQDDEITFKSAKTNHNETCWTEADKEIHVWLKSDIRHLMDNLEAAIIEADGETRSCIGLEQKINWDSVKFGRYSAEDCQSMWKKIQKKVKKTRTMCEVMNEAKQLVSDNIESFLKFQKSLTAEELYVDKKLDEYLENNSDVERDDAVEVLKSKYNNLSDRRKEKYKTKAKEMLKVVRSQKGKDSCPKAPLPVNFFIESKLESTMKRHPELSEHQARLHCRSKFRDLKDSKKIKYINKSIDAFPEFQKELRAYFESHPDVTVKPLTSYLSKPEITTKLKYDGFPAKPPLTGYSLFSVEKLHSEAFMKDHDSRTRFRGISDNWKGLSAEEKKLYDVQANEMKEEYRKNMKEKLLSISEQEKDLLSQTIHLPTLDSLDDDLSKKSKKKTKTMLITAFMKPKKTENETNKNKDDILPKIFPGEPQNPKRNAYALFVEAEMPKIKNVKNVDKFKMIGQRWRDLSDNEKQKYRLKASELDEEYKEKLEEFKQSLDQKSLDRYQMVLESRKKKKKQSNSKPNPVVTEVCEKKELNESEVEEEEEEEVDSD</sequence>
<evidence type="ECO:0000256" key="3">
    <source>
        <dbReference type="ARBA" id="ARBA00023242"/>
    </source>
</evidence>
<dbReference type="GO" id="GO:0003677">
    <property type="term" value="F:DNA binding"/>
    <property type="evidence" value="ECO:0007669"/>
    <property type="project" value="UniProtKB-UniRule"/>
</dbReference>
<dbReference type="InterPro" id="IPR009071">
    <property type="entry name" value="HMG_box_dom"/>
</dbReference>
<proteinExistence type="predicted"/>
<dbReference type="GO" id="GO:0005634">
    <property type="term" value="C:nucleus"/>
    <property type="evidence" value="ECO:0007669"/>
    <property type="project" value="UniProtKB-SubCell"/>
</dbReference>
<evidence type="ECO:0000256" key="1">
    <source>
        <dbReference type="ARBA" id="ARBA00004123"/>
    </source>
</evidence>
<accession>A0AAN8GGR7</accession>
<feature type="coiled-coil region" evidence="5">
    <location>
        <begin position="499"/>
        <end position="526"/>
    </location>
</feature>
<keyword evidence="3 4" id="KW-0539">Nucleus</keyword>
<evidence type="ECO:0000256" key="5">
    <source>
        <dbReference type="SAM" id="Coils"/>
    </source>
</evidence>
<name>A0AAN8GGR7_PATCE</name>
<comment type="subcellular location">
    <subcellularLocation>
        <location evidence="1">Nucleus</location>
    </subcellularLocation>
</comment>
<dbReference type="PANTHER" id="PTHR46318">
    <property type="entry name" value="UPSTREAM BINDING TRANSCRIPTION FACTOR"/>
    <property type="match status" value="1"/>
</dbReference>
<feature type="compositionally biased region" description="Polar residues" evidence="6">
    <location>
        <begin position="1"/>
        <end position="19"/>
    </location>
</feature>
<comment type="caution">
    <text evidence="8">The sequence shown here is derived from an EMBL/GenBank/DDBJ whole genome shotgun (WGS) entry which is preliminary data.</text>
</comment>
<feature type="DNA-binding region" description="HMG box" evidence="4">
    <location>
        <begin position="320"/>
        <end position="387"/>
    </location>
</feature>
<feature type="domain" description="HMG box" evidence="7">
    <location>
        <begin position="457"/>
        <end position="521"/>
    </location>
</feature>
<keyword evidence="5" id="KW-0175">Coiled coil</keyword>
<dbReference type="PANTHER" id="PTHR46318:SF3">
    <property type="entry name" value="UPSTREAM BINDING TRANSCRIPTION FACTOR"/>
    <property type="match status" value="1"/>
</dbReference>
<reference evidence="8 9" key="1">
    <citation type="submission" date="2024-01" db="EMBL/GenBank/DDBJ databases">
        <title>The genome of the rayed Mediterranean limpet Patella caerulea (Linnaeus, 1758).</title>
        <authorList>
            <person name="Anh-Thu Weber A."/>
            <person name="Halstead-Nussloch G."/>
        </authorList>
    </citation>
    <scope>NUCLEOTIDE SEQUENCE [LARGE SCALE GENOMIC DNA]</scope>
    <source>
        <strain evidence="8">AATW-2023a</strain>
        <tissue evidence="8">Whole specimen</tissue>
    </source>
</reference>
<evidence type="ECO:0000313" key="9">
    <source>
        <dbReference type="Proteomes" id="UP001347796"/>
    </source>
</evidence>
<feature type="region of interest" description="Disordered" evidence="6">
    <location>
        <begin position="1"/>
        <end position="34"/>
    </location>
</feature>
<evidence type="ECO:0000256" key="2">
    <source>
        <dbReference type="ARBA" id="ARBA00023125"/>
    </source>
</evidence>
<feature type="DNA-binding region" description="HMG box" evidence="4">
    <location>
        <begin position="457"/>
        <end position="521"/>
    </location>
</feature>
<keyword evidence="9" id="KW-1185">Reference proteome</keyword>
<feature type="region of interest" description="Disordered" evidence="6">
    <location>
        <begin position="536"/>
        <end position="579"/>
    </location>
</feature>
<evidence type="ECO:0000256" key="4">
    <source>
        <dbReference type="PROSITE-ProRule" id="PRU00267"/>
    </source>
</evidence>
<evidence type="ECO:0000259" key="7">
    <source>
        <dbReference type="PROSITE" id="PS50118"/>
    </source>
</evidence>
<dbReference type="Proteomes" id="UP001347796">
    <property type="component" value="Unassembled WGS sequence"/>
</dbReference>
<feature type="compositionally biased region" description="Acidic residues" evidence="6">
    <location>
        <begin position="565"/>
        <end position="579"/>
    </location>
</feature>
<dbReference type="PROSITE" id="PS50118">
    <property type="entry name" value="HMG_BOX_2"/>
    <property type="match status" value="2"/>
</dbReference>
<keyword evidence="2 4" id="KW-0238">DNA-binding</keyword>
<dbReference type="Gene3D" id="1.10.30.10">
    <property type="entry name" value="High mobility group box domain"/>
    <property type="match status" value="4"/>
</dbReference>
<evidence type="ECO:0000256" key="6">
    <source>
        <dbReference type="SAM" id="MobiDB-lite"/>
    </source>
</evidence>
<dbReference type="InterPro" id="IPR036910">
    <property type="entry name" value="HMG_box_dom_sf"/>
</dbReference>
<evidence type="ECO:0000313" key="8">
    <source>
        <dbReference type="EMBL" id="KAK6167529.1"/>
    </source>
</evidence>